<evidence type="ECO:0000313" key="2">
    <source>
        <dbReference type="Proteomes" id="UP000004995"/>
    </source>
</evidence>
<accession>K3Y0N4</accession>
<reference evidence="1" key="2">
    <citation type="submission" date="2018-08" db="UniProtKB">
        <authorList>
            <consortium name="EnsemblPlants"/>
        </authorList>
    </citation>
    <scope>IDENTIFICATION</scope>
    <source>
        <strain evidence="1">Yugu1</strain>
    </source>
</reference>
<name>K3Y0N4_SETIT</name>
<evidence type="ECO:0000313" key="1">
    <source>
        <dbReference type="EnsemblPlants" id="KQL11555"/>
    </source>
</evidence>
<dbReference type="EnsemblPlants" id="KQL11555">
    <property type="protein sequence ID" value="KQL11555"/>
    <property type="gene ID" value="SETIT_007745mg"/>
</dbReference>
<keyword evidence="2" id="KW-1185">Reference proteome</keyword>
<dbReference type="EMBL" id="AGNK02002626">
    <property type="status" value="NOT_ANNOTATED_CDS"/>
    <property type="molecule type" value="Genomic_DNA"/>
</dbReference>
<proteinExistence type="predicted"/>
<dbReference type="Gramene" id="KQL11555">
    <property type="protein sequence ID" value="KQL11555"/>
    <property type="gene ID" value="SETIT_007745mg"/>
</dbReference>
<dbReference type="InParanoid" id="K3Y0N4"/>
<dbReference type="HOGENOM" id="CLU_2798783_0_0_1"/>
<sequence length="68" mass="7755">MYSGPQVSNEINAASHLQQKKICLYHHLTAKQTYTSAKTRDKASSWKTSTRSMFRIHHQAKQIKPAAI</sequence>
<organism evidence="1 2">
    <name type="scientific">Setaria italica</name>
    <name type="common">Foxtail millet</name>
    <name type="synonym">Panicum italicum</name>
    <dbReference type="NCBI Taxonomy" id="4555"/>
    <lineage>
        <taxon>Eukaryota</taxon>
        <taxon>Viridiplantae</taxon>
        <taxon>Streptophyta</taxon>
        <taxon>Embryophyta</taxon>
        <taxon>Tracheophyta</taxon>
        <taxon>Spermatophyta</taxon>
        <taxon>Magnoliopsida</taxon>
        <taxon>Liliopsida</taxon>
        <taxon>Poales</taxon>
        <taxon>Poaceae</taxon>
        <taxon>PACMAD clade</taxon>
        <taxon>Panicoideae</taxon>
        <taxon>Panicodae</taxon>
        <taxon>Paniceae</taxon>
        <taxon>Cenchrinae</taxon>
        <taxon>Setaria</taxon>
    </lineage>
</organism>
<dbReference type="Proteomes" id="UP000004995">
    <property type="component" value="Unassembled WGS sequence"/>
</dbReference>
<protein>
    <submittedName>
        <fullName evidence="1">Uncharacterized protein</fullName>
    </submittedName>
</protein>
<reference evidence="2" key="1">
    <citation type="journal article" date="2012" name="Nat. Biotechnol.">
        <title>Reference genome sequence of the model plant Setaria.</title>
        <authorList>
            <person name="Bennetzen J.L."/>
            <person name="Schmutz J."/>
            <person name="Wang H."/>
            <person name="Percifield R."/>
            <person name="Hawkins J."/>
            <person name="Pontaroli A.C."/>
            <person name="Estep M."/>
            <person name="Feng L."/>
            <person name="Vaughn J.N."/>
            <person name="Grimwood J."/>
            <person name="Jenkins J."/>
            <person name="Barry K."/>
            <person name="Lindquist E."/>
            <person name="Hellsten U."/>
            <person name="Deshpande S."/>
            <person name="Wang X."/>
            <person name="Wu X."/>
            <person name="Mitros T."/>
            <person name="Triplett J."/>
            <person name="Yang X."/>
            <person name="Ye C.Y."/>
            <person name="Mauro-Herrera M."/>
            <person name="Wang L."/>
            <person name="Li P."/>
            <person name="Sharma M."/>
            <person name="Sharma R."/>
            <person name="Ronald P.C."/>
            <person name="Panaud O."/>
            <person name="Kellogg E.A."/>
            <person name="Brutnell T.P."/>
            <person name="Doust A.N."/>
            <person name="Tuskan G.A."/>
            <person name="Rokhsar D."/>
            <person name="Devos K.M."/>
        </authorList>
    </citation>
    <scope>NUCLEOTIDE SEQUENCE [LARGE SCALE GENOMIC DNA]</scope>
    <source>
        <strain evidence="2">cv. Yugu1</strain>
    </source>
</reference>
<dbReference type="AlphaFoldDB" id="K3Y0N4"/>